<comment type="cofactor">
    <cofactor evidence="9">
        <name>a divalent metal cation</name>
        <dbReference type="ChEBI" id="CHEBI:60240"/>
    </cofactor>
</comment>
<keyword evidence="11" id="KW-1185">Reference proteome</keyword>
<feature type="binding site" evidence="8">
    <location>
        <position position="120"/>
    </location>
    <ligand>
        <name>substrate</name>
    </ligand>
</feature>
<gene>
    <name evidence="10" type="ORF">PACLA_8A032083</name>
</gene>
<accession>A0A6S7FHR0</accession>
<dbReference type="Gene3D" id="3.50.30.40">
    <property type="entry name" value="Ribonuclease E inhibitor RraA/RraA-like"/>
    <property type="match status" value="1"/>
</dbReference>
<dbReference type="CDD" id="cd16841">
    <property type="entry name" value="RraA_family"/>
    <property type="match status" value="1"/>
</dbReference>
<dbReference type="NCBIfam" id="TIGR01935">
    <property type="entry name" value="NOT-MenG"/>
    <property type="match status" value="1"/>
</dbReference>
<dbReference type="OrthoDB" id="1476984at2759"/>
<dbReference type="SUPFAM" id="SSF89562">
    <property type="entry name" value="RraA-like"/>
    <property type="match status" value="1"/>
</dbReference>
<comment type="catalytic activity">
    <reaction evidence="7 9">
        <text>oxaloacetate + H(+) = pyruvate + CO2</text>
        <dbReference type="Rhea" id="RHEA:15641"/>
        <dbReference type="ChEBI" id="CHEBI:15361"/>
        <dbReference type="ChEBI" id="CHEBI:15378"/>
        <dbReference type="ChEBI" id="CHEBI:16452"/>
        <dbReference type="ChEBI" id="CHEBI:16526"/>
        <dbReference type="EC" id="4.1.1.112"/>
    </reaction>
</comment>
<dbReference type="InterPro" id="IPR005493">
    <property type="entry name" value="RraA/RraA-like"/>
</dbReference>
<evidence type="ECO:0000313" key="11">
    <source>
        <dbReference type="Proteomes" id="UP001152795"/>
    </source>
</evidence>
<dbReference type="EMBL" id="CACRXK020000168">
    <property type="protein sequence ID" value="CAB3979104.1"/>
    <property type="molecule type" value="Genomic_DNA"/>
</dbReference>
<dbReference type="GO" id="GO:0008948">
    <property type="term" value="F:oxaloacetate decarboxylase activity"/>
    <property type="evidence" value="ECO:0007669"/>
    <property type="project" value="UniProtKB-EC"/>
</dbReference>
<dbReference type="PANTHER" id="PTHR33254">
    <property type="entry name" value="4-HYDROXY-4-METHYL-2-OXOGLUTARATE ALDOLASE 3-RELATED"/>
    <property type="match status" value="1"/>
</dbReference>
<comment type="subunit">
    <text evidence="3 9">Homotrimer.</text>
</comment>
<dbReference type="EC" id="4.1.3.17" evidence="9"/>
<comment type="similarity">
    <text evidence="2 9">Belongs to the class II aldolase/RraA-like family.</text>
</comment>
<dbReference type="AlphaFoldDB" id="A0A6S7FHR0"/>
<comment type="caution">
    <text evidence="10">The sequence shown here is derived from an EMBL/GenBank/DDBJ whole genome shotgun (WGS) entry which is preliminary data.</text>
</comment>
<dbReference type="NCBIfam" id="NF006875">
    <property type="entry name" value="PRK09372.1"/>
    <property type="match status" value="1"/>
</dbReference>
<dbReference type="Pfam" id="PF03737">
    <property type="entry name" value="RraA-like"/>
    <property type="match status" value="1"/>
</dbReference>
<comment type="function">
    <text evidence="6 9">Catalyzes the aldol cleavage of 4-hydroxy-4-methyl-2-oxoglutarate (HMG) into 2 molecules of pyruvate. Also contains a secondary oxaloacetate (OAA) decarboxylase activity due to the common pyruvate enolate transition state formed following C-C bond cleavage in the retro-aldol and decarboxylation reactions.</text>
</comment>
<comment type="cofactor">
    <cofactor evidence="8">
        <name>Mg(2+)</name>
        <dbReference type="ChEBI" id="CHEBI:18420"/>
    </cofactor>
</comment>
<evidence type="ECO:0000313" key="10">
    <source>
        <dbReference type="EMBL" id="CAB3979104.1"/>
    </source>
</evidence>
<evidence type="ECO:0000256" key="9">
    <source>
        <dbReference type="RuleBase" id="RU004338"/>
    </source>
</evidence>
<keyword evidence="8" id="KW-0460">Magnesium</keyword>
<dbReference type="Proteomes" id="UP001152795">
    <property type="component" value="Unassembled WGS sequence"/>
</dbReference>
<evidence type="ECO:0000256" key="3">
    <source>
        <dbReference type="ARBA" id="ARBA00011233"/>
    </source>
</evidence>
<dbReference type="GO" id="GO:0051252">
    <property type="term" value="P:regulation of RNA metabolic process"/>
    <property type="evidence" value="ECO:0007669"/>
    <property type="project" value="InterPro"/>
</dbReference>
<dbReference type="InterPro" id="IPR036704">
    <property type="entry name" value="RraA/RraA-like_sf"/>
</dbReference>
<reference evidence="10" key="1">
    <citation type="submission" date="2020-04" db="EMBL/GenBank/DDBJ databases">
        <authorList>
            <person name="Alioto T."/>
            <person name="Alioto T."/>
            <person name="Gomez Garrido J."/>
        </authorList>
    </citation>
    <scope>NUCLEOTIDE SEQUENCE</scope>
    <source>
        <strain evidence="10">A484AB</strain>
    </source>
</reference>
<dbReference type="PANTHER" id="PTHR33254:SF4">
    <property type="entry name" value="4-HYDROXY-4-METHYL-2-OXOGLUTARATE ALDOLASE 3-RELATED"/>
    <property type="match status" value="1"/>
</dbReference>
<feature type="binding site" evidence="8">
    <location>
        <position position="121"/>
    </location>
    <ligand>
        <name>Mg(2+)</name>
        <dbReference type="ChEBI" id="CHEBI:18420"/>
    </ligand>
</feature>
<keyword evidence="5 9" id="KW-0456">Lyase</keyword>
<name>A0A6S7FHR0_PARCT</name>
<dbReference type="NCBIfam" id="NF009134">
    <property type="entry name" value="PRK12487.1"/>
    <property type="match status" value="1"/>
</dbReference>
<organism evidence="10 11">
    <name type="scientific">Paramuricea clavata</name>
    <name type="common">Red gorgonian</name>
    <name type="synonym">Violescent sea-whip</name>
    <dbReference type="NCBI Taxonomy" id="317549"/>
    <lineage>
        <taxon>Eukaryota</taxon>
        <taxon>Metazoa</taxon>
        <taxon>Cnidaria</taxon>
        <taxon>Anthozoa</taxon>
        <taxon>Octocorallia</taxon>
        <taxon>Malacalcyonacea</taxon>
        <taxon>Plexauridae</taxon>
        <taxon>Paramuricea</taxon>
    </lineage>
</organism>
<evidence type="ECO:0000256" key="6">
    <source>
        <dbReference type="ARBA" id="ARBA00025046"/>
    </source>
</evidence>
<proteinExistence type="inferred from homology"/>
<evidence type="ECO:0000256" key="1">
    <source>
        <dbReference type="ARBA" id="ARBA00001342"/>
    </source>
</evidence>
<comment type="catalytic activity">
    <reaction evidence="1 9">
        <text>4-hydroxy-4-methyl-2-oxoglutarate = 2 pyruvate</text>
        <dbReference type="Rhea" id="RHEA:22748"/>
        <dbReference type="ChEBI" id="CHEBI:15361"/>
        <dbReference type="ChEBI" id="CHEBI:58276"/>
        <dbReference type="EC" id="4.1.3.17"/>
    </reaction>
</comment>
<feature type="binding site" evidence="8">
    <location>
        <begin position="98"/>
        <end position="101"/>
    </location>
    <ligand>
        <name>substrate</name>
    </ligand>
</feature>
<protein>
    <recommendedName>
        <fullName evidence="9">4-hydroxy-4-methyl-2-oxoglutarate aldolase</fullName>
        <shortName evidence="9">HMG aldolase</shortName>
        <ecNumber evidence="9">4.1.1.112</ecNumber>
        <ecNumber evidence="9">4.1.3.17</ecNumber>
    </recommendedName>
    <alternativeName>
        <fullName evidence="9">Oxaloacetate decarboxylase</fullName>
    </alternativeName>
</protein>
<evidence type="ECO:0000256" key="4">
    <source>
        <dbReference type="ARBA" id="ARBA00022723"/>
    </source>
</evidence>
<evidence type="ECO:0000256" key="8">
    <source>
        <dbReference type="PIRSR" id="PIRSR605493-1"/>
    </source>
</evidence>
<evidence type="ECO:0000256" key="2">
    <source>
        <dbReference type="ARBA" id="ARBA00008621"/>
    </source>
</evidence>
<dbReference type="GO" id="GO:0008428">
    <property type="term" value="F:ribonuclease inhibitor activity"/>
    <property type="evidence" value="ECO:0007669"/>
    <property type="project" value="InterPro"/>
</dbReference>
<dbReference type="EC" id="4.1.1.112" evidence="9"/>
<evidence type="ECO:0000256" key="5">
    <source>
        <dbReference type="ARBA" id="ARBA00023239"/>
    </source>
</evidence>
<evidence type="ECO:0000256" key="7">
    <source>
        <dbReference type="ARBA" id="ARBA00047973"/>
    </source>
</evidence>
<sequence length="187" mass="20582">MFTLAARFSFFKICRFKRSISTLTMYNTADLCDVYGDLLQYAEPIFRDFGQKTKFGGKISTVKCHEDNSFVKAALAEPGEGKVLVVDGGGSIRRALLGDNVAATALKNNWSGVIIHGCVRDIAELEKINIGIKALGSIPRKTEKKNVGSRDIPVTFSGVTFRPNEYVYADRDGIVVLDKKLILEGKL</sequence>
<dbReference type="GO" id="GO:0047443">
    <property type="term" value="F:4-hydroxy-4-methyl-2-oxoglutarate aldolase activity"/>
    <property type="evidence" value="ECO:0007669"/>
    <property type="project" value="UniProtKB-EC"/>
</dbReference>
<keyword evidence="4 8" id="KW-0479">Metal-binding</keyword>
<dbReference type="GO" id="GO:0046872">
    <property type="term" value="F:metal ion binding"/>
    <property type="evidence" value="ECO:0007669"/>
    <property type="project" value="UniProtKB-KW"/>
</dbReference>
<dbReference type="InterPro" id="IPR010203">
    <property type="entry name" value="RraA"/>
</dbReference>